<evidence type="ECO:0000256" key="7">
    <source>
        <dbReference type="ARBA" id="ARBA00022989"/>
    </source>
</evidence>
<evidence type="ECO:0000256" key="4">
    <source>
        <dbReference type="ARBA" id="ARBA00022617"/>
    </source>
</evidence>
<proteinExistence type="inferred from homology"/>
<evidence type="ECO:0000256" key="13">
    <source>
        <dbReference type="RuleBase" id="RU000461"/>
    </source>
</evidence>
<name>A0ABD1I9A0_SALDI</name>
<evidence type="ECO:0000256" key="5">
    <source>
        <dbReference type="ARBA" id="ARBA00022692"/>
    </source>
</evidence>
<sequence length="511" mass="57632">MALPILLLAAALLLLLLGYKLFSRLRYKLPPGPWPRPIVGNLPDIKPVLVRCFTEWSETYGPIFSVYLGSHLKVVVNTVALAKEVLKDNDLQLANRNRTRQINKFSKNGMDLIWADYGPHYVKVRKLCTLELFSAKRLEGLRPIREDEVTAMVESIFKDCVKPENKGKAVVVREYLSTMAFLHITRLTFGKRFIDSNGVIDEHGQELKNILDSSLKSGTKKSVIAEFLPAWFSIFFKNENATLDAHNDRTDSFTKKIMAEHTLARRNTGSSKNHFVDALLTLQEEYQLSEDTVIGLLWDMISAGLDTVAITVEWALAELVRNPRVQHKAQEELDRVIGQGRVMTEGDIPNLPYLQCVTKECYRMHPPTPLMLPHKASADVKIGGYDIPKGSTVNVNVWAIARDPAVWKDPLQFRPERFQEEDVDVKGTDYRLLPFGSGRRICPGAQLGINLVTSLLGHMLHHFTWSLPSGVDDVDLMEQPGTVTYMGKPLQAIPNPRLPTELYKRLAVGNI</sequence>
<keyword evidence="15" id="KW-1185">Reference proteome</keyword>
<evidence type="ECO:0000256" key="3">
    <source>
        <dbReference type="ARBA" id="ARBA00010617"/>
    </source>
</evidence>
<keyword evidence="11" id="KW-0472">Membrane</keyword>
<evidence type="ECO:0000313" key="15">
    <source>
        <dbReference type="Proteomes" id="UP001567538"/>
    </source>
</evidence>
<dbReference type="GO" id="GO:0016712">
    <property type="term" value="F:oxidoreductase activity, acting on paired donors, with incorporation or reduction of molecular oxygen, reduced flavin or flavoprotein as one donor, and incorporation of one atom of oxygen"/>
    <property type="evidence" value="ECO:0007669"/>
    <property type="project" value="UniProtKB-ARBA"/>
</dbReference>
<gene>
    <name evidence="14" type="ORF">AAHA92_06471</name>
</gene>
<evidence type="ECO:0000256" key="1">
    <source>
        <dbReference type="ARBA" id="ARBA00001971"/>
    </source>
</evidence>
<dbReference type="PRINTS" id="PR00385">
    <property type="entry name" value="P450"/>
</dbReference>
<dbReference type="Proteomes" id="UP001567538">
    <property type="component" value="Unassembled WGS sequence"/>
</dbReference>
<dbReference type="PANTHER" id="PTHR47944">
    <property type="entry name" value="CYTOCHROME P450 98A9"/>
    <property type="match status" value="1"/>
</dbReference>
<organism evidence="14 15">
    <name type="scientific">Salvia divinorum</name>
    <name type="common">Maria pastora</name>
    <name type="synonym">Diviner's sage</name>
    <dbReference type="NCBI Taxonomy" id="28513"/>
    <lineage>
        <taxon>Eukaryota</taxon>
        <taxon>Viridiplantae</taxon>
        <taxon>Streptophyta</taxon>
        <taxon>Embryophyta</taxon>
        <taxon>Tracheophyta</taxon>
        <taxon>Spermatophyta</taxon>
        <taxon>Magnoliopsida</taxon>
        <taxon>eudicotyledons</taxon>
        <taxon>Gunneridae</taxon>
        <taxon>Pentapetalae</taxon>
        <taxon>asterids</taxon>
        <taxon>lamiids</taxon>
        <taxon>Lamiales</taxon>
        <taxon>Lamiaceae</taxon>
        <taxon>Nepetoideae</taxon>
        <taxon>Mentheae</taxon>
        <taxon>Salviinae</taxon>
        <taxon>Salvia</taxon>
        <taxon>Salvia subgen. Calosphace</taxon>
    </lineage>
</organism>
<dbReference type="PRINTS" id="PR00463">
    <property type="entry name" value="EP450I"/>
</dbReference>
<accession>A0ABD1I9A0</accession>
<feature type="binding site" description="axial binding residue" evidence="12">
    <location>
        <position position="442"/>
    </location>
    <ligand>
        <name>heme</name>
        <dbReference type="ChEBI" id="CHEBI:30413"/>
    </ligand>
    <ligandPart>
        <name>Fe</name>
        <dbReference type="ChEBI" id="CHEBI:18248"/>
    </ligandPart>
</feature>
<keyword evidence="9 12" id="KW-0408">Iron</keyword>
<keyword evidence="10 13" id="KW-0503">Monooxygenase</keyword>
<evidence type="ECO:0000256" key="2">
    <source>
        <dbReference type="ARBA" id="ARBA00004167"/>
    </source>
</evidence>
<dbReference type="AlphaFoldDB" id="A0ABD1I9A0"/>
<evidence type="ECO:0000313" key="14">
    <source>
        <dbReference type="EMBL" id="KAL1564068.1"/>
    </source>
</evidence>
<dbReference type="GO" id="GO:0016020">
    <property type="term" value="C:membrane"/>
    <property type="evidence" value="ECO:0007669"/>
    <property type="project" value="UniProtKB-SubCell"/>
</dbReference>
<dbReference type="InterPro" id="IPR036396">
    <property type="entry name" value="Cyt_P450_sf"/>
</dbReference>
<evidence type="ECO:0000256" key="12">
    <source>
        <dbReference type="PIRSR" id="PIRSR602401-1"/>
    </source>
</evidence>
<evidence type="ECO:0000256" key="10">
    <source>
        <dbReference type="ARBA" id="ARBA00023033"/>
    </source>
</evidence>
<keyword evidence="6 12" id="KW-0479">Metal-binding</keyword>
<reference evidence="14 15" key="1">
    <citation type="submission" date="2024-06" db="EMBL/GenBank/DDBJ databases">
        <title>A chromosome level genome sequence of Diviner's sage (Salvia divinorum).</title>
        <authorList>
            <person name="Ford S.A."/>
            <person name="Ro D.-K."/>
            <person name="Ness R.W."/>
            <person name="Phillips M.A."/>
        </authorList>
    </citation>
    <scope>NUCLEOTIDE SEQUENCE [LARGE SCALE GENOMIC DNA]</scope>
    <source>
        <strain evidence="14">SAF-2024a</strain>
        <tissue evidence="14">Leaf</tissue>
    </source>
</reference>
<dbReference type="SUPFAM" id="SSF48264">
    <property type="entry name" value="Cytochrome P450"/>
    <property type="match status" value="1"/>
</dbReference>
<keyword evidence="5" id="KW-0812">Transmembrane</keyword>
<dbReference type="Gene3D" id="1.10.630.10">
    <property type="entry name" value="Cytochrome P450"/>
    <property type="match status" value="1"/>
</dbReference>
<dbReference type="EC" id="1.14.14.96" evidence="14"/>
<keyword evidence="8 13" id="KW-0560">Oxidoreductase</keyword>
<protein>
    <submittedName>
        <fullName evidence="14">5-O-(4-coumaroyl)-D-quinate 3'-monooxygenase</fullName>
        <ecNumber evidence="14">1.14.14.96</ecNumber>
    </submittedName>
</protein>
<dbReference type="InterPro" id="IPR017972">
    <property type="entry name" value="Cyt_P450_CS"/>
</dbReference>
<evidence type="ECO:0000256" key="8">
    <source>
        <dbReference type="ARBA" id="ARBA00023002"/>
    </source>
</evidence>
<dbReference type="GO" id="GO:0046872">
    <property type="term" value="F:metal ion binding"/>
    <property type="evidence" value="ECO:0007669"/>
    <property type="project" value="UniProtKB-KW"/>
</dbReference>
<comment type="subcellular location">
    <subcellularLocation>
        <location evidence="2">Membrane</location>
        <topology evidence="2">Single-pass membrane protein</topology>
    </subcellularLocation>
</comment>
<dbReference type="InterPro" id="IPR001128">
    <property type="entry name" value="Cyt_P450"/>
</dbReference>
<evidence type="ECO:0000256" key="9">
    <source>
        <dbReference type="ARBA" id="ARBA00023004"/>
    </source>
</evidence>
<dbReference type="GO" id="GO:0047083">
    <property type="term" value="F:5-O-(4-coumaroyl)-D-quinate 3'-monooxygenase activity"/>
    <property type="evidence" value="ECO:0007669"/>
    <property type="project" value="UniProtKB-EC"/>
</dbReference>
<keyword evidence="4 12" id="KW-0349">Heme</keyword>
<dbReference type="InterPro" id="IPR002401">
    <property type="entry name" value="Cyt_P450_E_grp-I"/>
</dbReference>
<dbReference type="FunFam" id="1.10.630.10:FF:000039">
    <property type="entry name" value="Cytochrome P450"/>
    <property type="match status" value="1"/>
</dbReference>
<comment type="caution">
    <text evidence="14">The sequence shown here is derived from an EMBL/GenBank/DDBJ whole genome shotgun (WGS) entry which is preliminary data.</text>
</comment>
<dbReference type="PROSITE" id="PS00086">
    <property type="entry name" value="CYTOCHROME_P450"/>
    <property type="match status" value="1"/>
</dbReference>
<dbReference type="Pfam" id="PF00067">
    <property type="entry name" value="p450"/>
    <property type="match status" value="1"/>
</dbReference>
<comment type="cofactor">
    <cofactor evidence="1 12">
        <name>heme</name>
        <dbReference type="ChEBI" id="CHEBI:30413"/>
    </cofactor>
</comment>
<keyword evidence="7" id="KW-1133">Transmembrane helix</keyword>
<evidence type="ECO:0000256" key="6">
    <source>
        <dbReference type="ARBA" id="ARBA00022723"/>
    </source>
</evidence>
<dbReference type="PANTHER" id="PTHR47944:SF10">
    <property type="entry name" value="CYTOCHROME P450 98A9"/>
    <property type="match status" value="1"/>
</dbReference>
<comment type="similarity">
    <text evidence="3 13">Belongs to the cytochrome P450 family.</text>
</comment>
<dbReference type="EMBL" id="JBEAFC010000003">
    <property type="protein sequence ID" value="KAL1564068.1"/>
    <property type="molecule type" value="Genomic_DNA"/>
</dbReference>
<evidence type="ECO:0000256" key="11">
    <source>
        <dbReference type="ARBA" id="ARBA00023136"/>
    </source>
</evidence>
<dbReference type="GO" id="GO:0016114">
    <property type="term" value="P:terpenoid biosynthetic process"/>
    <property type="evidence" value="ECO:0007669"/>
    <property type="project" value="UniProtKB-ARBA"/>
</dbReference>